<evidence type="ECO:0000313" key="2">
    <source>
        <dbReference type="Proteomes" id="UP000075902"/>
    </source>
</evidence>
<reference evidence="1" key="2">
    <citation type="submission" date="2020-05" db="UniProtKB">
        <authorList>
            <consortium name="EnsemblMetazoa"/>
        </authorList>
    </citation>
    <scope>IDENTIFICATION</scope>
    <source>
        <strain evidence="1">CM1001059</strain>
    </source>
</reference>
<evidence type="ECO:0000313" key="1">
    <source>
        <dbReference type="EnsemblMetazoa" id="AMEC000083-PA"/>
    </source>
</evidence>
<organism evidence="1 2">
    <name type="scientific">Anopheles melas</name>
    <dbReference type="NCBI Taxonomy" id="34690"/>
    <lineage>
        <taxon>Eukaryota</taxon>
        <taxon>Metazoa</taxon>
        <taxon>Ecdysozoa</taxon>
        <taxon>Arthropoda</taxon>
        <taxon>Hexapoda</taxon>
        <taxon>Insecta</taxon>
        <taxon>Pterygota</taxon>
        <taxon>Neoptera</taxon>
        <taxon>Endopterygota</taxon>
        <taxon>Diptera</taxon>
        <taxon>Nematocera</taxon>
        <taxon>Culicoidea</taxon>
        <taxon>Culicidae</taxon>
        <taxon>Anophelinae</taxon>
        <taxon>Anopheles</taxon>
    </lineage>
</organism>
<dbReference type="AlphaFoldDB" id="A0A182TCZ2"/>
<keyword evidence="2" id="KW-1185">Reference proteome</keyword>
<dbReference type="AntiFam" id="ANF00149">
    <property type="entry name" value="Shadow ORF (opposite cshA)"/>
</dbReference>
<proteinExistence type="predicted"/>
<sequence>MPVRKHTLQRTDVDLHVLAEEVTRQTLHLLGPGGGPHKNLTIRPDVIEDLADLRLEAHVQHAIGLVQHQVRYPLQGRGAGLEEIDQPTGRGDHDLDAAAQIRRLGSLARTTEQARVANVRRRAELGRDLLDLLRQLAGRGQHEHQRSAHGRVRLLVIDVHDSGQHAAERDRPALRLDRRRALVSLPVDLPLDVVGYFDLVELGDRFRALADQRDIVLGQVAIHLLLRAIAHDRVLVVEIFLERGQRHLAPIDLGHPAGIRPLIAVPAAAASCTATTEATTAASIAAGAATTTTSTVTTTTGARTGRSSSALELGPGALHTVSLVRG</sequence>
<reference evidence="2" key="1">
    <citation type="submission" date="2014-01" db="EMBL/GenBank/DDBJ databases">
        <title>The Genome Sequence of Anopheles melas CM1001059_A (V2).</title>
        <authorList>
            <consortium name="The Broad Institute Genomics Platform"/>
            <person name="Neafsey D.E."/>
            <person name="Besansky N."/>
            <person name="Howell P."/>
            <person name="Walton C."/>
            <person name="Young S.K."/>
            <person name="Zeng Q."/>
            <person name="Gargeya S."/>
            <person name="Fitzgerald M."/>
            <person name="Haas B."/>
            <person name="Abouelleil A."/>
            <person name="Allen A.W."/>
            <person name="Alvarado L."/>
            <person name="Arachchi H.M."/>
            <person name="Berlin A.M."/>
            <person name="Chapman S.B."/>
            <person name="Gainer-Dewar J."/>
            <person name="Goldberg J."/>
            <person name="Griggs A."/>
            <person name="Gujja S."/>
            <person name="Hansen M."/>
            <person name="Howarth C."/>
            <person name="Imamovic A."/>
            <person name="Ireland A."/>
            <person name="Larimer J."/>
            <person name="McCowan C."/>
            <person name="Murphy C."/>
            <person name="Pearson M."/>
            <person name="Poon T.W."/>
            <person name="Priest M."/>
            <person name="Roberts A."/>
            <person name="Saif S."/>
            <person name="Shea T."/>
            <person name="Sisk P."/>
            <person name="Sykes S."/>
            <person name="Wortman J."/>
            <person name="Nusbaum C."/>
            <person name="Birren B."/>
        </authorList>
    </citation>
    <scope>NUCLEOTIDE SEQUENCE [LARGE SCALE GENOMIC DNA]</scope>
    <source>
        <strain evidence="2">CM1001059</strain>
    </source>
</reference>
<dbReference type="VEuPathDB" id="VectorBase:AMEC000083"/>
<protein>
    <submittedName>
        <fullName evidence="1">Uncharacterized protein</fullName>
    </submittedName>
</protein>
<dbReference type="EnsemblMetazoa" id="AMEC000083-RA">
    <property type="protein sequence ID" value="AMEC000083-PA"/>
    <property type="gene ID" value="AMEC000083"/>
</dbReference>
<dbReference type="Proteomes" id="UP000075902">
    <property type="component" value="Unassembled WGS sequence"/>
</dbReference>
<accession>A0A182TCZ2</accession>
<name>A0A182TCZ2_9DIPT</name>